<dbReference type="InterPro" id="IPR036259">
    <property type="entry name" value="MFS_trans_sf"/>
</dbReference>
<evidence type="ECO:0000256" key="2">
    <source>
        <dbReference type="ARBA" id="ARBA00022448"/>
    </source>
</evidence>
<evidence type="ECO:0000256" key="1">
    <source>
        <dbReference type="ARBA" id="ARBA00004141"/>
    </source>
</evidence>
<accession>A0A431V645</accession>
<feature type="transmembrane region" description="Helical" evidence="6">
    <location>
        <begin position="54"/>
        <end position="73"/>
    </location>
</feature>
<keyword evidence="5 6" id="KW-0472">Membrane</keyword>
<evidence type="ECO:0000313" key="9">
    <source>
        <dbReference type="Proteomes" id="UP000267400"/>
    </source>
</evidence>
<gene>
    <name evidence="8" type="ORF">EKG36_04285</name>
</gene>
<dbReference type="Gene3D" id="1.20.1250.20">
    <property type="entry name" value="MFS general substrate transporter like domains"/>
    <property type="match status" value="2"/>
</dbReference>
<evidence type="ECO:0000256" key="5">
    <source>
        <dbReference type="ARBA" id="ARBA00023136"/>
    </source>
</evidence>
<evidence type="ECO:0000256" key="6">
    <source>
        <dbReference type="SAM" id="Phobius"/>
    </source>
</evidence>
<evidence type="ECO:0000256" key="4">
    <source>
        <dbReference type="ARBA" id="ARBA00022989"/>
    </source>
</evidence>
<feature type="transmembrane region" description="Helical" evidence="6">
    <location>
        <begin position="411"/>
        <end position="432"/>
    </location>
</feature>
<dbReference type="GO" id="GO:0035348">
    <property type="term" value="P:acetyl-CoA transmembrane transport"/>
    <property type="evidence" value="ECO:0007669"/>
    <property type="project" value="InterPro"/>
</dbReference>
<dbReference type="Pfam" id="PF13000">
    <property type="entry name" value="Acatn"/>
    <property type="match status" value="1"/>
</dbReference>
<comment type="subcellular location">
    <subcellularLocation>
        <location evidence="1">Membrane</location>
        <topology evidence="1">Multi-pass membrane protein</topology>
    </subcellularLocation>
</comment>
<dbReference type="RefSeq" id="WP_126481378.1">
    <property type="nucleotide sequence ID" value="NZ_RXNS01000003.1"/>
</dbReference>
<evidence type="ECO:0000259" key="7">
    <source>
        <dbReference type="PROSITE" id="PS50850"/>
    </source>
</evidence>
<dbReference type="GO" id="GO:0008521">
    <property type="term" value="F:acetyl-CoA transmembrane transporter activity"/>
    <property type="evidence" value="ECO:0007669"/>
    <property type="project" value="InterPro"/>
</dbReference>
<feature type="transmembrane region" description="Helical" evidence="6">
    <location>
        <begin position="94"/>
        <end position="113"/>
    </location>
</feature>
<evidence type="ECO:0000313" key="8">
    <source>
        <dbReference type="EMBL" id="RTR05970.1"/>
    </source>
</evidence>
<feature type="domain" description="Major facilitator superfamily (MFS) profile" evidence="7">
    <location>
        <begin position="21"/>
        <end position="464"/>
    </location>
</feature>
<dbReference type="Proteomes" id="UP000267400">
    <property type="component" value="Unassembled WGS sequence"/>
</dbReference>
<dbReference type="InterPro" id="IPR020846">
    <property type="entry name" value="MFS_dom"/>
</dbReference>
<proteinExistence type="predicted"/>
<feature type="transmembrane region" description="Helical" evidence="6">
    <location>
        <begin position="323"/>
        <end position="341"/>
    </location>
</feature>
<reference evidence="8 9" key="1">
    <citation type="submission" date="2018-12" db="EMBL/GenBank/DDBJ databases">
        <authorList>
            <person name="Yu L."/>
        </authorList>
    </citation>
    <scope>NUCLEOTIDE SEQUENCE [LARGE SCALE GENOMIC DNA]</scope>
    <source>
        <strain evidence="8 9">11S</strain>
    </source>
</reference>
<feature type="transmembrane region" description="Helical" evidence="6">
    <location>
        <begin position="438"/>
        <end position="459"/>
    </location>
</feature>
<keyword evidence="9" id="KW-1185">Reference proteome</keyword>
<keyword evidence="3 6" id="KW-0812">Transmembrane</keyword>
<dbReference type="PROSITE" id="PS50850">
    <property type="entry name" value="MFS"/>
    <property type="match status" value="1"/>
</dbReference>
<dbReference type="GO" id="GO:0016020">
    <property type="term" value="C:membrane"/>
    <property type="evidence" value="ECO:0007669"/>
    <property type="project" value="UniProtKB-SubCell"/>
</dbReference>
<name>A0A431V645_9GAMM</name>
<dbReference type="PANTHER" id="PTHR12778">
    <property type="entry name" value="SOLUTE CARRIER FAMILY 33 ACETYL-COA TRANSPORTER -RELATED"/>
    <property type="match status" value="1"/>
</dbReference>
<dbReference type="PANTHER" id="PTHR12778:SF10">
    <property type="entry name" value="MAJOR FACILITATOR SUPERFAMILY DOMAIN-CONTAINING PROTEIN 3"/>
    <property type="match status" value="1"/>
</dbReference>
<feature type="transmembrane region" description="Helical" evidence="6">
    <location>
        <begin position="138"/>
        <end position="159"/>
    </location>
</feature>
<dbReference type="EMBL" id="RXNS01000003">
    <property type="protein sequence ID" value="RTR05970.1"/>
    <property type="molecule type" value="Genomic_DNA"/>
</dbReference>
<dbReference type="SUPFAM" id="SSF103473">
    <property type="entry name" value="MFS general substrate transporter"/>
    <property type="match status" value="1"/>
</dbReference>
<feature type="transmembrane region" description="Helical" evidence="6">
    <location>
        <begin position="205"/>
        <end position="223"/>
    </location>
</feature>
<sequence>MPTPSVQRSWRDALSIYLRAPVLTMLFLGFSAGLPFLLVFSTLSAWLRSDGVEVAAIGFFAWIGILYSIKFFWAPVVDRLALPGLTRAFGQRRGWMLLAQLTIAAGLVGLASLDPMSPLPPVAADLAYLAGLDPMSQLPLVAACALLVAFGSATQDIAIDAFRIESAPDDMQAAMASTYIIGYRGGLIAAGAGALYLASLVSWQAAYLSMAALVGVGVVTVLVRPEPARLALTTQLIHEPRVRAFLRASRGRATWQRRLGAWVIGAVVCPFTDFFTRHRRKALWLLVFVAVFRISDLAMASMANPLYIDLGFSLATIANVTNVFGIAMSIGGGMLGGLLVARYGIGPILVLGAAATALTNLLFVALSMTGDNLAMLVTTIVGDNLSNGLASAVFIAFLSSLTSRAYTATQYALFSSLMTLPGKFLSGFGGLMVAGQGYAGFFLLASALGLPAIALAIWISRDRSLVPAAEAA</sequence>
<keyword evidence="4 6" id="KW-1133">Transmembrane helix</keyword>
<dbReference type="OrthoDB" id="9787815at2"/>
<protein>
    <submittedName>
        <fullName evidence="8">MFS transporter</fullName>
    </submittedName>
</protein>
<dbReference type="InterPro" id="IPR004752">
    <property type="entry name" value="AmpG_permease/AT-1"/>
</dbReference>
<keyword evidence="2" id="KW-0813">Transport</keyword>
<feature type="transmembrane region" description="Helical" evidence="6">
    <location>
        <begin position="348"/>
        <end position="368"/>
    </location>
</feature>
<feature type="transmembrane region" description="Helical" evidence="6">
    <location>
        <begin position="374"/>
        <end position="399"/>
    </location>
</feature>
<dbReference type="NCBIfam" id="TIGR00901">
    <property type="entry name" value="2A0125"/>
    <property type="match status" value="1"/>
</dbReference>
<feature type="transmembrane region" description="Helical" evidence="6">
    <location>
        <begin position="282"/>
        <end position="303"/>
    </location>
</feature>
<comment type="caution">
    <text evidence="8">The sequence shown here is derived from an EMBL/GenBank/DDBJ whole genome shotgun (WGS) entry which is preliminary data.</text>
</comment>
<organism evidence="8 9">
    <name type="scientific">Halomonas nitroreducens</name>
    <dbReference type="NCBI Taxonomy" id="447425"/>
    <lineage>
        <taxon>Bacteria</taxon>
        <taxon>Pseudomonadati</taxon>
        <taxon>Pseudomonadota</taxon>
        <taxon>Gammaproteobacteria</taxon>
        <taxon>Oceanospirillales</taxon>
        <taxon>Halomonadaceae</taxon>
        <taxon>Halomonas</taxon>
    </lineage>
</organism>
<dbReference type="InterPro" id="IPR024371">
    <property type="entry name" value="AcetylCoA_trans_1-like"/>
</dbReference>
<evidence type="ECO:0000256" key="3">
    <source>
        <dbReference type="ARBA" id="ARBA00022692"/>
    </source>
</evidence>
<feature type="transmembrane region" description="Helical" evidence="6">
    <location>
        <begin position="20"/>
        <end position="42"/>
    </location>
</feature>
<dbReference type="AlphaFoldDB" id="A0A431V645"/>
<feature type="transmembrane region" description="Helical" evidence="6">
    <location>
        <begin position="180"/>
        <end position="199"/>
    </location>
</feature>